<dbReference type="PROSITE" id="PS00086">
    <property type="entry name" value="CYTOCHROME_P450"/>
    <property type="match status" value="1"/>
</dbReference>
<reference evidence="3 4" key="1">
    <citation type="submission" date="2013-09" db="EMBL/GenBank/DDBJ databases">
        <title>Whole genome shotgun sequence of Novosphingobium tardaugens NBRC 16725.</title>
        <authorList>
            <person name="Isaki S."/>
            <person name="Hosoyama A."/>
            <person name="Tsuchikane K."/>
            <person name="Katsumata H."/>
            <person name="Ando Y."/>
            <person name="Yamazaki S."/>
            <person name="Fujita N."/>
        </authorList>
    </citation>
    <scope>NUCLEOTIDE SEQUENCE [LARGE SCALE GENOMIC DNA]</scope>
    <source>
        <strain evidence="3 4">NBRC 16725</strain>
    </source>
</reference>
<dbReference type="Gene3D" id="1.10.630.10">
    <property type="entry name" value="Cytochrome P450"/>
    <property type="match status" value="1"/>
</dbReference>
<evidence type="ECO:0000313" key="4">
    <source>
        <dbReference type="Proteomes" id="UP000016568"/>
    </source>
</evidence>
<keyword evidence="2" id="KW-0349">Heme</keyword>
<dbReference type="InterPro" id="IPR002397">
    <property type="entry name" value="Cyt_P450_B"/>
</dbReference>
<organism evidence="3 4">
    <name type="scientific">Caenibius tardaugens NBRC 16725</name>
    <dbReference type="NCBI Taxonomy" id="1219035"/>
    <lineage>
        <taxon>Bacteria</taxon>
        <taxon>Pseudomonadati</taxon>
        <taxon>Pseudomonadota</taxon>
        <taxon>Alphaproteobacteria</taxon>
        <taxon>Sphingomonadales</taxon>
        <taxon>Erythrobacteraceae</taxon>
        <taxon>Caenibius</taxon>
    </lineage>
</organism>
<dbReference type="GO" id="GO:0005506">
    <property type="term" value="F:iron ion binding"/>
    <property type="evidence" value="ECO:0007669"/>
    <property type="project" value="InterPro"/>
</dbReference>
<dbReference type="AlphaFoldDB" id="U2YM53"/>
<keyword evidence="2" id="KW-0479">Metal-binding</keyword>
<dbReference type="GO" id="GO:0004497">
    <property type="term" value="F:monooxygenase activity"/>
    <property type="evidence" value="ECO:0007669"/>
    <property type="project" value="UniProtKB-KW"/>
</dbReference>
<keyword evidence="2" id="KW-0503">Monooxygenase</keyword>
<dbReference type="GO" id="GO:0020037">
    <property type="term" value="F:heme binding"/>
    <property type="evidence" value="ECO:0007669"/>
    <property type="project" value="InterPro"/>
</dbReference>
<evidence type="ECO:0000256" key="2">
    <source>
        <dbReference type="RuleBase" id="RU000461"/>
    </source>
</evidence>
<dbReference type="PANTHER" id="PTHR46696:SF1">
    <property type="entry name" value="CYTOCHROME P450 YJIB-RELATED"/>
    <property type="match status" value="1"/>
</dbReference>
<dbReference type="InterPro" id="IPR001128">
    <property type="entry name" value="Cyt_P450"/>
</dbReference>
<dbReference type="PANTHER" id="PTHR46696">
    <property type="entry name" value="P450, PUTATIVE (EUROFUNG)-RELATED"/>
    <property type="match status" value="1"/>
</dbReference>
<gene>
    <name evidence="3" type="ORF">NT2_05_04530</name>
</gene>
<evidence type="ECO:0000313" key="3">
    <source>
        <dbReference type="EMBL" id="GAD49532.1"/>
    </source>
</evidence>
<dbReference type="InterPro" id="IPR036396">
    <property type="entry name" value="Cyt_P450_sf"/>
</dbReference>
<accession>U2YM53</accession>
<keyword evidence="4" id="KW-1185">Reference proteome</keyword>
<keyword evidence="2" id="KW-0560">Oxidoreductase</keyword>
<comment type="caution">
    <text evidence="3">The sequence shown here is derived from an EMBL/GenBank/DDBJ whole genome shotgun (WGS) entry which is preliminary data.</text>
</comment>
<dbReference type="SUPFAM" id="SSF48264">
    <property type="entry name" value="Cytochrome P450"/>
    <property type="match status" value="1"/>
</dbReference>
<dbReference type="InterPro" id="IPR017972">
    <property type="entry name" value="Cyt_P450_CS"/>
</dbReference>
<name>U2YM53_9SPHN</name>
<dbReference type="GO" id="GO:0016705">
    <property type="term" value="F:oxidoreductase activity, acting on paired donors, with incorporation or reduction of molecular oxygen"/>
    <property type="evidence" value="ECO:0007669"/>
    <property type="project" value="InterPro"/>
</dbReference>
<comment type="similarity">
    <text evidence="1 2">Belongs to the cytochrome P450 family.</text>
</comment>
<dbReference type="EMBL" id="BASZ01000005">
    <property type="protein sequence ID" value="GAD49532.1"/>
    <property type="molecule type" value="Genomic_DNA"/>
</dbReference>
<evidence type="ECO:0000256" key="1">
    <source>
        <dbReference type="ARBA" id="ARBA00010617"/>
    </source>
</evidence>
<dbReference type="Pfam" id="PF00067">
    <property type="entry name" value="p450"/>
    <property type="match status" value="1"/>
</dbReference>
<dbReference type="RefSeq" id="WP_021690438.1">
    <property type="nucleotide sequence ID" value="NZ_BASZ01000005.1"/>
</dbReference>
<dbReference type="PRINTS" id="PR00359">
    <property type="entry name" value="BP450"/>
</dbReference>
<sequence length="396" mass="44284">MAAAYDPFSTDAMRDPHPIYKELRAEGCPHFVKERRAWALTLFDDLKKASLCNRWLDFSAGQTPAQLMLGEPVPHTFMTMNVPDNRKWRGLLEPFYGAGAVKRETPRLQAIIADELAPLRQQDRFDVYHAFANQVMCINAGYNLGVSREMAIQARNLIDRMILNRVPGQVGASTPDSQQAAGELMHLLMQHVAAMRADPDAGGPQGKVLRDAVIDGARLSDEDLLFYLFSLLVVGSETTPMAVAGTMYYLAQNPEQKAMVLANHDLLGAAFRETLRFDQPTNMLARRAAMDFDLNGAQIKSGDNLLFIYASANRDADRFDNPDRFDITRENSSDLSFGMGAHFCLGASLALTAGDLMLRAIFAQIDDYEVIEEECERAFGEHLNGFIRMVIRPRWK</sequence>
<proteinExistence type="inferred from homology"/>
<keyword evidence="2" id="KW-0408">Iron</keyword>
<dbReference type="Proteomes" id="UP000016568">
    <property type="component" value="Unassembled WGS sequence"/>
</dbReference>
<dbReference type="eggNOG" id="COG2124">
    <property type="taxonomic scope" value="Bacteria"/>
</dbReference>
<protein>
    <submittedName>
        <fullName evidence="3">Putative cytochrome P450</fullName>
    </submittedName>
</protein>